<dbReference type="OrthoDB" id="9806008at2"/>
<reference evidence="2 3" key="1">
    <citation type="submission" date="2018-11" db="EMBL/GenBank/DDBJ databases">
        <title>Sequencing the genomes of 1000 actinobacteria strains.</title>
        <authorList>
            <person name="Klenk H.-P."/>
        </authorList>
    </citation>
    <scope>NUCLEOTIDE SEQUENCE [LARGE SCALE GENOMIC DNA]</scope>
    <source>
        <strain evidence="2 3">DSM 44254</strain>
    </source>
</reference>
<comment type="caution">
    <text evidence="2">The sequence shown here is derived from an EMBL/GenBank/DDBJ whole genome shotgun (WGS) entry which is preliminary data.</text>
</comment>
<evidence type="ECO:0000313" key="3">
    <source>
        <dbReference type="Proteomes" id="UP000272400"/>
    </source>
</evidence>
<organism evidence="2 3">
    <name type="scientific">Actinocorallia herbida</name>
    <dbReference type="NCBI Taxonomy" id="58109"/>
    <lineage>
        <taxon>Bacteria</taxon>
        <taxon>Bacillati</taxon>
        <taxon>Actinomycetota</taxon>
        <taxon>Actinomycetes</taxon>
        <taxon>Streptosporangiales</taxon>
        <taxon>Thermomonosporaceae</taxon>
        <taxon>Actinocorallia</taxon>
    </lineage>
</organism>
<dbReference type="Proteomes" id="UP000272400">
    <property type="component" value="Unassembled WGS sequence"/>
</dbReference>
<feature type="compositionally biased region" description="Basic and acidic residues" evidence="1">
    <location>
        <begin position="134"/>
        <end position="153"/>
    </location>
</feature>
<keyword evidence="3" id="KW-1185">Reference proteome</keyword>
<gene>
    <name evidence="2" type="ORF">EDD29_0862</name>
</gene>
<evidence type="ECO:0000313" key="2">
    <source>
        <dbReference type="EMBL" id="ROO83360.1"/>
    </source>
</evidence>
<accession>A0A3N1CPX4</accession>
<name>A0A3N1CPX4_9ACTN</name>
<dbReference type="EMBL" id="RJKE01000001">
    <property type="protein sequence ID" value="ROO83360.1"/>
    <property type="molecule type" value="Genomic_DNA"/>
</dbReference>
<protein>
    <submittedName>
        <fullName evidence="2">Uncharacterized protein</fullName>
    </submittedName>
</protein>
<proteinExistence type="predicted"/>
<sequence>MLSGSASARRFSRGRRPCAPAVPLPPRRAGRAVAFFPEGARARDRTRWPMRAKTGAAPPAPETGVPAVPAARRGAHELPPHRLGGRHAPPRETTGAAAGEPVDLTAYADSTPDADTLRAATGEIMRKITVSPGELRDQAPPERPYVHEERRQT</sequence>
<feature type="region of interest" description="Disordered" evidence="1">
    <location>
        <begin position="1"/>
        <end position="153"/>
    </location>
</feature>
<evidence type="ECO:0000256" key="1">
    <source>
        <dbReference type="SAM" id="MobiDB-lite"/>
    </source>
</evidence>
<dbReference type="AlphaFoldDB" id="A0A3N1CPX4"/>
<dbReference type="SUPFAM" id="SSF69593">
    <property type="entry name" value="Glycerol-3-phosphate (1)-acyltransferase"/>
    <property type="match status" value="1"/>
</dbReference>